<dbReference type="Proteomes" id="UP001497512">
    <property type="component" value="Chromosome 13"/>
</dbReference>
<sequence>MAFVPFNRKMVRTAAPSEAAAQAKSLPFMSLVDASSMQHEDDEPEQMMRELSIGDQVQTENFNQNNVQQVLVHNIALRRNLMMCM</sequence>
<protein>
    <submittedName>
        <fullName evidence="1">Uncharacterized protein</fullName>
    </submittedName>
</protein>
<organism evidence="1 2">
    <name type="scientific">Sphagnum troendelagicum</name>
    <dbReference type="NCBI Taxonomy" id="128251"/>
    <lineage>
        <taxon>Eukaryota</taxon>
        <taxon>Viridiplantae</taxon>
        <taxon>Streptophyta</taxon>
        <taxon>Embryophyta</taxon>
        <taxon>Bryophyta</taxon>
        <taxon>Sphagnophytina</taxon>
        <taxon>Sphagnopsida</taxon>
        <taxon>Sphagnales</taxon>
        <taxon>Sphagnaceae</taxon>
        <taxon>Sphagnum</taxon>
    </lineage>
</organism>
<reference evidence="1" key="1">
    <citation type="submission" date="2024-02" db="EMBL/GenBank/DDBJ databases">
        <authorList>
            <consortium name="ELIXIR-Norway"/>
            <consortium name="Elixir Norway"/>
        </authorList>
    </citation>
    <scope>NUCLEOTIDE SEQUENCE</scope>
</reference>
<evidence type="ECO:0000313" key="1">
    <source>
        <dbReference type="EMBL" id="CAK9200628.1"/>
    </source>
</evidence>
<dbReference type="EMBL" id="OZ019905">
    <property type="protein sequence ID" value="CAK9200628.1"/>
    <property type="molecule type" value="Genomic_DNA"/>
</dbReference>
<gene>
    <name evidence="1" type="ORF">CSSPTR1EN2_LOCUS5502</name>
</gene>
<accession>A0ABP0TNQ8</accession>
<evidence type="ECO:0000313" key="2">
    <source>
        <dbReference type="Proteomes" id="UP001497512"/>
    </source>
</evidence>
<name>A0ABP0TNQ8_9BRYO</name>
<keyword evidence="2" id="KW-1185">Reference proteome</keyword>
<proteinExistence type="predicted"/>